<evidence type="ECO:0000256" key="10">
    <source>
        <dbReference type="ARBA" id="ARBA00023098"/>
    </source>
</evidence>
<evidence type="ECO:0000256" key="14">
    <source>
        <dbReference type="SAM" id="SignalP"/>
    </source>
</evidence>
<comment type="function">
    <text evidence="13">Participates in the reverse transport of cholesterol from tissues to the liver for excretion by promoting cholesterol efflux from tissues and by acting as a cofactor for the lecithin cholesterol acyltransferase (LCAT).</text>
</comment>
<dbReference type="PANTHER" id="PTHR18976:SF11">
    <property type="entry name" value="APOLIPOPROTEIN A-I"/>
    <property type="match status" value="1"/>
</dbReference>
<comment type="subcellular location">
    <subcellularLocation>
        <location evidence="1">Secreted</location>
    </subcellularLocation>
</comment>
<comment type="similarity">
    <text evidence="2">Belongs to the apolipoprotein A1/A4/E family.</text>
</comment>
<evidence type="ECO:0000256" key="6">
    <source>
        <dbReference type="ARBA" id="ARBA00022729"/>
    </source>
</evidence>
<dbReference type="GO" id="GO:0055090">
    <property type="term" value="P:acylglycerol homeostasis"/>
    <property type="evidence" value="ECO:0007669"/>
    <property type="project" value="TreeGrafter"/>
</dbReference>
<dbReference type="GO" id="GO:0034361">
    <property type="term" value="C:very-low-density lipoprotein particle"/>
    <property type="evidence" value="ECO:0007669"/>
    <property type="project" value="TreeGrafter"/>
</dbReference>
<evidence type="ECO:0000256" key="4">
    <source>
        <dbReference type="ARBA" id="ARBA00022525"/>
    </source>
</evidence>
<gene>
    <name evidence="15" type="primary">APOA1</name>
</gene>
<keyword evidence="6 14" id="KW-0732">Signal</keyword>
<dbReference type="EMBL" id="KJ867522">
    <property type="protein sequence ID" value="AIL82447.1"/>
    <property type="molecule type" value="mRNA"/>
</dbReference>
<dbReference type="GO" id="GO:0042157">
    <property type="term" value="P:lipoprotein metabolic process"/>
    <property type="evidence" value="ECO:0007669"/>
    <property type="project" value="InterPro"/>
</dbReference>
<reference evidence="15" key="1">
    <citation type="submission" date="2014-05" db="EMBL/GenBank/DDBJ databases">
        <authorList>
            <person name="Mohapatra S.D."/>
            <person name="Barman H.K."/>
        </authorList>
    </citation>
    <scope>NUCLEOTIDE SEQUENCE</scope>
</reference>
<evidence type="ECO:0000256" key="2">
    <source>
        <dbReference type="ARBA" id="ARBA00008788"/>
    </source>
</evidence>
<dbReference type="GO" id="GO:0033344">
    <property type="term" value="P:cholesterol efflux"/>
    <property type="evidence" value="ECO:0007669"/>
    <property type="project" value="TreeGrafter"/>
</dbReference>
<dbReference type="GO" id="GO:0033700">
    <property type="term" value="P:phospholipid efflux"/>
    <property type="evidence" value="ECO:0007669"/>
    <property type="project" value="TreeGrafter"/>
</dbReference>
<evidence type="ECO:0000313" key="15">
    <source>
        <dbReference type="EMBL" id="AIL82447.1"/>
    </source>
</evidence>
<accession>A0A077H3P6</accession>
<name>A0A077H3P6_CHASR</name>
<dbReference type="AlphaFoldDB" id="A0A077H3P6"/>
<keyword evidence="5" id="KW-0153">Cholesterol metabolism</keyword>
<keyword evidence="12" id="KW-0753">Steroid metabolism</keyword>
<proteinExistence type="evidence at transcript level"/>
<dbReference type="InterPro" id="IPR050163">
    <property type="entry name" value="Apolipoprotein_A1/A4/E"/>
</dbReference>
<dbReference type="InterPro" id="IPR000074">
    <property type="entry name" value="ApoA_E"/>
</dbReference>
<keyword evidence="11" id="KW-1207">Sterol metabolism</keyword>
<keyword evidence="10" id="KW-0443">Lipid metabolism</keyword>
<evidence type="ECO:0000256" key="8">
    <source>
        <dbReference type="ARBA" id="ARBA00022850"/>
    </source>
</evidence>
<evidence type="ECO:0000256" key="13">
    <source>
        <dbReference type="ARBA" id="ARBA00037506"/>
    </source>
</evidence>
<evidence type="ECO:0000256" key="1">
    <source>
        <dbReference type="ARBA" id="ARBA00004613"/>
    </source>
</evidence>
<feature type="signal peptide" evidence="14">
    <location>
        <begin position="1"/>
        <end position="18"/>
    </location>
</feature>
<evidence type="ECO:0000256" key="12">
    <source>
        <dbReference type="ARBA" id="ARBA00023221"/>
    </source>
</evidence>
<dbReference type="GO" id="GO:0008203">
    <property type="term" value="P:cholesterol metabolic process"/>
    <property type="evidence" value="ECO:0007669"/>
    <property type="project" value="UniProtKB-KW"/>
</dbReference>
<keyword evidence="7" id="KW-0677">Repeat</keyword>
<evidence type="ECO:0000256" key="11">
    <source>
        <dbReference type="ARBA" id="ARBA00023166"/>
    </source>
</evidence>
<keyword evidence="15" id="KW-0449">Lipoprotein</keyword>
<evidence type="ECO:0000256" key="9">
    <source>
        <dbReference type="ARBA" id="ARBA00023055"/>
    </source>
</evidence>
<dbReference type="SUPFAM" id="SSF58113">
    <property type="entry name" value="Apolipoprotein A-I"/>
    <property type="match status" value="1"/>
</dbReference>
<dbReference type="PANTHER" id="PTHR18976">
    <property type="entry name" value="APOLIPOPROTEIN"/>
    <property type="match status" value="1"/>
</dbReference>
<dbReference type="GO" id="GO:0034362">
    <property type="term" value="C:low-density lipoprotein particle"/>
    <property type="evidence" value="ECO:0007669"/>
    <property type="project" value="TreeGrafter"/>
</dbReference>
<sequence>MKFVALAVALLLAVGCQAASLQADAPSQLAHIKAAIDVYANQVKDSFKNALNSLDDTEHQELKQRLSQRVDEFHAQLKALQGSVSPITDSVVSTLADATADFRASLTKDIETLKADLEPKRAKLREVINEHLQEYRIQLEPIVKKYYDKHTADMEALKVRLEPVVEELRAKVATNVEETKAALMPILEAIRTKVHARLENLKELVSPYVEEYKDQLKQAYSQVRSIDSQEVNARSIDSQEVNALREKIAPLVEDIKVKLHEIFEAVAATVTKS</sequence>
<organism evidence="15">
    <name type="scientific">Channa striata</name>
    <name type="common">Snakehead murrel</name>
    <name type="synonym">Ophicephalus striatus</name>
    <dbReference type="NCBI Taxonomy" id="64152"/>
    <lineage>
        <taxon>Eukaryota</taxon>
        <taxon>Metazoa</taxon>
        <taxon>Chordata</taxon>
        <taxon>Craniata</taxon>
        <taxon>Vertebrata</taxon>
        <taxon>Euteleostomi</taxon>
        <taxon>Actinopterygii</taxon>
        <taxon>Neopterygii</taxon>
        <taxon>Teleostei</taxon>
        <taxon>Neoteleostei</taxon>
        <taxon>Acanthomorphata</taxon>
        <taxon>Anabantaria</taxon>
        <taxon>Anabantiformes</taxon>
        <taxon>Channoidei</taxon>
        <taxon>Channidae</taxon>
        <taxon>Channa</taxon>
    </lineage>
</organism>
<dbReference type="GO" id="GO:0034364">
    <property type="term" value="C:high-density lipoprotein particle"/>
    <property type="evidence" value="ECO:0007669"/>
    <property type="project" value="UniProtKB-KW"/>
</dbReference>
<dbReference type="GO" id="GO:0005543">
    <property type="term" value="F:phospholipid binding"/>
    <property type="evidence" value="ECO:0007669"/>
    <property type="project" value="TreeGrafter"/>
</dbReference>
<dbReference type="GO" id="GO:1903561">
    <property type="term" value="C:extracellular vesicle"/>
    <property type="evidence" value="ECO:0007669"/>
    <property type="project" value="TreeGrafter"/>
</dbReference>
<dbReference type="Pfam" id="PF01442">
    <property type="entry name" value="Apolipoprotein"/>
    <property type="match status" value="1"/>
</dbReference>
<keyword evidence="8" id="KW-0345">HDL</keyword>
<evidence type="ECO:0000256" key="5">
    <source>
        <dbReference type="ARBA" id="ARBA00022548"/>
    </source>
</evidence>
<evidence type="ECO:0000256" key="3">
    <source>
        <dbReference type="ARBA" id="ARBA00022448"/>
    </source>
</evidence>
<dbReference type="PROSITE" id="PS51257">
    <property type="entry name" value="PROKAR_LIPOPROTEIN"/>
    <property type="match status" value="1"/>
</dbReference>
<dbReference type="Gene3D" id="1.20.5.20">
    <property type="match status" value="1"/>
</dbReference>
<dbReference type="GO" id="GO:0120020">
    <property type="term" value="F:cholesterol transfer activity"/>
    <property type="evidence" value="ECO:0007669"/>
    <property type="project" value="TreeGrafter"/>
</dbReference>
<dbReference type="Gene3D" id="1.20.120.20">
    <property type="entry name" value="Apolipoprotein"/>
    <property type="match status" value="2"/>
</dbReference>
<keyword evidence="4" id="KW-0964">Secreted</keyword>
<dbReference type="GO" id="GO:0042627">
    <property type="term" value="C:chylomicron"/>
    <property type="evidence" value="ECO:0007669"/>
    <property type="project" value="TreeGrafter"/>
</dbReference>
<evidence type="ECO:0000256" key="7">
    <source>
        <dbReference type="ARBA" id="ARBA00022737"/>
    </source>
</evidence>
<protein>
    <submittedName>
        <fullName evidence="15">Apolipoprotein A-1</fullName>
    </submittedName>
</protein>
<dbReference type="GO" id="GO:0060228">
    <property type="term" value="F:phosphatidylcholine-sterol O-acyltransferase activator activity"/>
    <property type="evidence" value="ECO:0007669"/>
    <property type="project" value="TreeGrafter"/>
</dbReference>
<keyword evidence="3" id="KW-0813">Transport</keyword>
<keyword evidence="9" id="KW-0445">Lipid transport</keyword>
<feature type="chain" id="PRO_5001718660" evidence="14">
    <location>
        <begin position="19"/>
        <end position="273"/>
    </location>
</feature>